<organism evidence="4">
    <name type="scientific">Naegleria gruberi</name>
    <name type="common">Amoeba</name>
    <dbReference type="NCBI Taxonomy" id="5762"/>
    <lineage>
        <taxon>Eukaryota</taxon>
        <taxon>Discoba</taxon>
        <taxon>Heterolobosea</taxon>
        <taxon>Tetramitia</taxon>
        <taxon>Eutetramitia</taxon>
        <taxon>Vahlkampfiidae</taxon>
        <taxon>Naegleria</taxon>
    </lineage>
</organism>
<evidence type="ECO:0000259" key="2">
    <source>
        <dbReference type="Pfam" id="PF01936"/>
    </source>
</evidence>
<proteinExistence type="predicted"/>
<evidence type="ECO:0000313" key="3">
    <source>
        <dbReference type="EMBL" id="EFC41648.1"/>
    </source>
</evidence>
<dbReference type="OrthoDB" id="10445945at2759"/>
<dbReference type="EMBL" id="GG738884">
    <property type="protein sequence ID" value="EFC41648.1"/>
    <property type="molecule type" value="Genomic_DNA"/>
</dbReference>
<dbReference type="GeneID" id="8851470"/>
<dbReference type="InterPro" id="IPR021139">
    <property type="entry name" value="NYN"/>
</dbReference>
<feature type="compositionally biased region" description="Low complexity" evidence="1">
    <location>
        <begin position="547"/>
        <end position="566"/>
    </location>
</feature>
<dbReference type="Gene3D" id="3.40.50.1010">
    <property type="entry name" value="5'-nuclease"/>
    <property type="match status" value="1"/>
</dbReference>
<name>D2VNF1_NAEGR</name>
<keyword evidence="4" id="KW-1185">Reference proteome</keyword>
<feature type="region of interest" description="Disordered" evidence="1">
    <location>
        <begin position="547"/>
        <end position="570"/>
    </location>
</feature>
<dbReference type="AlphaFoldDB" id="D2VNF1"/>
<dbReference type="KEGG" id="ngr:NAEGRDRAFT_70475"/>
<gene>
    <name evidence="3" type="ORF">NAEGRDRAFT_70475</name>
</gene>
<reference evidence="3 4" key="1">
    <citation type="journal article" date="2010" name="Cell">
        <title>The genome of Naegleria gruberi illuminates early eukaryotic versatility.</title>
        <authorList>
            <person name="Fritz-Laylin L.K."/>
            <person name="Prochnik S.E."/>
            <person name="Ginger M.L."/>
            <person name="Dacks J.B."/>
            <person name="Carpenter M.L."/>
            <person name="Field M.C."/>
            <person name="Kuo A."/>
            <person name="Paredez A."/>
            <person name="Chapman J."/>
            <person name="Pham J."/>
            <person name="Shu S."/>
            <person name="Neupane R."/>
            <person name="Cipriano M."/>
            <person name="Mancuso J."/>
            <person name="Tu H."/>
            <person name="Salamov A."/>
            <person name="Lindquist E."/>
            <person name="Shapiro H."/>
            <person name="Lucas S."/>
            <person name="Grigoriev I.V."/>
            <person name="Cande W.Z."/>
            <person name="Fulton C."/>
            <person name="Rokhsar D.S."/>
            <person name="Dawson S.C."/>
        </authorList>
    </citation>
    <scope>NUCLEOTIDE SEQUENCE [LARGE SCALE GENOMIC DNA]</scope>
    <source>
        <strain evidence="3 4">NEG-M</strain>
    </source>
</reference>
<dbReference type="PANTHER" id="PTHR35811">
    <property type="entry name" value="SLR1870 PROTEIN"/>
    <property type="match status" value="1"/>
</dbReference>
<dbReference type="CDD" id="cd11297">
    <property type="entry name" value="PIN_LabA-like_N_1"/>
    <property type="match status" value="1"/>
</dbReference>
<evidence type="ECO:0000313" key="4">
    <source>
        <dbReference type="Proteomes" id="UP000006671"/>
    </source>
</evidence>
<feature type="region of interest" description="Disordered" evidence="1">
    <location>
        <begin position="83"/>
        <end position="110"/>
    </location>
</feature>
<dbReference type="VEuPathDB" id="AmoebaDB:NAEGRDRAFT_70475"/>
<dbReference type="GO" id="GO:0004540">
    <property type="term" value="F:RNA nuclease activity"/>
    <property type="evidence" value="ECO:0007669"/>
    <property type="project" value="InterPro"/>
</dbReference>
<dbReference type="PANTHER" id="PTHR35811:SF1">
    <property type="entry name" value="HTH OST-TYPE DOMAIN-CONTAINING PROTEIN"/>
    <property type="match status" value="1"/>
</dbReference>
<dbReference type="RefSeq" id="XP_002674392.1">
    <property type="nucleotide sequence ID" value="XM_002674346.1"/>
</dbReference>
<sequence length="650" mass="73740">MVFSANTSDQKQPIINNTNMNNNFQSFFYQAHLSAGGSNTNNHHQQPPLLANQSKSPANNYLPGTANGQINNNLHDYLYQLQQQKQSPQQPLLPLSNSSSEEELSDPTNDFINTYHHPSTESLYGSSLYEGDEQEEFMDESKILQMNGISIINNSNNEIDHQQSKHVLNGAQSSPSSSSASVNILNQINHQHHHNTTTTTADKQVGSSSINYNGGLYQQQQPLLITASQLQQFFPVKQKIKKAILYIDLDNFPISRPSEYLEMLAKIKSKYSIDVTAKKIFGDLNQFEKLPVDFQFSHQLIICPKVSSRKNTTDIALTIEVIKDLERKKPFDVFIIASSDSDFVPVVKAIRDEGKECWILPSHNYPHQTLMSICNGILDFNSQQNVSNPLQELNIPSKPSQVANKTSPNTSPRKKEVLPVPKVHVKTNHIPPSQNKLSIVEVKSMITKIIRKLEFSGVKIFNLSCIHEQLRDKSIIYHHYGYPTFRALFEEWSQENPKYKFERNEKDGQLSFAQEVHPNILHRPPQTVPQTASTNLTYSNVKILPKPTSSTSLSSSNESPEPSFKPKGSRKALKNAITQILKNLHQANPKGSFNMSFVNERMRERSLKYKEHGYDSMKTLFTEWKQEHPTAFLGVREKSGELYFLPTFSL</sequence>
<evidence type="ECO:0000256" key="1">
    <source>
        <dbReference type="SAM" id="MobiDB-lite"/>
    </source>
</evidence>
<feature type="compositionally biased region" description="Polar residues" evidence="1">
    <location>
        <begin position="397"/>
        <end position="411"/>
    </location>
</feature>
<feature type="domain" description="NYN" evidence="2">
    <location>
        <begin position="243"/>
        <end position="372"/>
    </location>
</feature>
<dbReference type="Proteomes" id="UP000006671">
    <property type="component" value="Unassembled WGS sequence"/>
</dbReference>
<dbReference type="InParanoid" id="D2VNF1"/>
<feature type="compositionally biased region" description="Polar residues" evidence="1">
    <location>
        <begin position="36"/>
        <end position="59"/>
    </location>
</feature>
<feature type="region of interest" description="Disordered" evidence="1">
    <location>
        <begin position="35"/>
        <end position="69"/>
    </location>
</feature>
<feature type="compositionally biased region" description="Low complexity" evidence="1">
    <location>
        <begin position="83"/>
        <end position="99"/>
    </location>
</feature>
<feature type="region of interest" description="Disordered" evidence="1">
    <location>
        <begin position="395"/>
        <end position="414"/>
    </location>
</feature>
<protein>
    <submittedName>
        <fullName evidence="3">Predicted protein</fullName>
    </submittedName>
</protein>
<dbReference type="Pfam" id="PF01936">
    <property type="entry name" value="NYN"/>
    <property type="match status" value="1"/>
</dbReference>
<accession>D2VNF1</accession>